<dbReference type="OrthoDB" id="246725at2759"/>
<feature type="region of interest" description="Disordered" evidence="1">
    <location>
        <begin position="794"/>
        <end position="832"/>
    </location>
</feature>
<organism evidence="3 4">
    <name type="scientific">Trypanosoma theileri</name>
    <dbReference type="NCBI Taxonomy" id="67003"/>
    <lineage>
        <taxon>Eukaryota</taxon>
        <taxon>Discoba</taxon>
        <taxon>Euglenozoa</taxon>
        <taxon>Kinetoplastea</taxon>
        <taxon>Metakinetoplastina</taxon>
        <taxon>Trypanosomatida</taxon>
        <taxon>Trypanosomatidae</taxon>
        <taxon>Trypanosoma</taxon>
    </lineage>
</organism>
<dbReference type="Pfam" id="PF02338">
    <property type="entry name" value="OTU"/>
    <property type="match status" value="1"/>
</dbReference>
<gene>
    <name evidence="3" type="ORF">TM35_000101370</name>
</gene>
<keyword evidence="4" id="KW-1185">Reference proteome</keyword>
<feature type="compositionally biased region" description="Basic and acidic residues" evidence="1">
    <location>
        <begin position="312"/>
        <end position="350"/>
    </location>
</feature>
<dbReference type="PANTHER" id="PTHR12419:SF11">
    <property type="entry name" value="OTU DOMAIN-CONTAINING PROTEIN DDB_G0284757"/>
    <property type="match status" value="1"/>
</dbReference>
<dbReference type="InterPro" id="IPR003323">
    <property type="entry name" value="OTU_dom"/>
</dbReference>
<dbReference type="GO" id="GO:0004843">
    <property type="term" value="F:cysteine-type deubiquitinase activity"/>
    <property type="evidence" value="ECO:0007669"/>
    <property type="project" value="TreeGrafter"/>
</dbReference>
<dbReference type="Gene3D" id="3.90.70.80">
    <property type="match status" value="1"/>
</dbReference>
<proteinExistence type="predicted"/>
<dbReference type="PANTHER" id="PTHR12419">
    <property type="entry name" value="OTU DOMAIN CONTAINING PROTEIN"/>
    <property type="match status" value="1"/>
</dbReference>
<feature type="compositionally biased region" description="Basic and acidic residues" evidence="1">
    <location>
        <begin position="140"/>
        <end position="153"/>
    </location>
</feature>
<comment type="caution">
    <text evidence="3">The sequence shown here is derived from an EMBL/GenBank/DDBJ whole genome shotgun (WGS) entry which is preliminary data.</text>
</comment>
<accession>A0A1X0P062</accession>
<feature type="compositionally biased region" description="Polar residues" evidence="1">
    <location>
        <begin position="815"/>
        <end position="826"/>
    </location>
</feature>
<evidence type="ECO:0000313" key="3">
    <source>
        <dbReference type="EMBL" id="ORC89869.1"/>
    </source>
</evidence>
<feature type="compositionally biased region" description="Low complexity" evidence="1">
    <location>
        <begin position="762"/>
        <end position="781"/>
    </location>
</feature>
<dbReference type="RefSeq" id="XP_028883935.1">
    <property type="nucleotide sequence ID" value="XM_029024628.1"/>
</dbReference>
<dbReference type="Proteomes" id="UP000192257">
    <property type="component" value="Unassembled WGS sequence"/>
</dbReference>
<feature type="region of interest" description="Disordered" evidence="1">
    <location>
        <begin position="1"/>
        <end position="78"/>
    </location>
</feature>
<dbReference type="GeneID" id="39984408"/>
<feature type="region of interest" description="Disordered" evidence="1">
    <location>
        <begin position="885"/>
        <end position="911"/>
    </location>
</feature>
<feature type="region of interest" description="Disordered" evidence="1">
    <location>
        <begin position="730"/>
        <end position="781"/>
    </location>
</feature>
<feature type="region of interest" description="Disordered" evidence="1">
    <location>
        <begin position="306"/>
        <end position="350"/>
    </location>
</feature>
<dbReference type="VEuPathDB" id="TriTrypDB:TM35_000101370"/>
<dbReference type="InterPro" id="IPR038765">
    <property type="entry name" value="Papain-like_cys_pep_sf"/>
</dbReference>
<dbReference type="STRING" id="67003.A0A1X0P062"/>
<evidence type="ECO:0000256" key="1">
    <source>
        <dbReference type="SAM" id="MobiDB-lite"/>
    </source>
</evidence>
<dbReference type="GO" id="GO:0016579">
    <property type="term" value="P:protein deubiquitination"/>
    <property type="evidence" value="ECO:0007669"/>
    <property type="project" value="TreeGrafter"/>
</dbReference>
<protein>
    <recommendedName>
        <fullName evidence="2">OTU domain-containing protein</fullName>
    </recommendedName>
</protein>
<evidence type="ECO:0000259" key="2">
    <source>
        <dbReference type="PROSITE" id="PS50802"/>
    </source>
</evidence>
<feature type="compositionally biased region" description="Basic and acidic residues" evidence="1">
    <location>
        <begin position="242"/>
        <end position="281"/>
    </location>
</feature>
<feature type="compositionally biased region" description="Basic and acidic residues" evidence="1">
    <location>
        <begin position="171"/>
        <end position="189"/>
    </location>
</feature>
<sequence length="941" mass="103862">MGGCYSSDQRKRDGVPWNRSHQAGNNNSNNNNNKMIPTSSSSPSSSPATPHRSQAQRRESTKTETSLSSHEERVAPLLSGWDRPKLTIFTEMNADEEEARLTANSFVDGNKYAATPVVAVTPFAARDSRMLAASIFQEHYGKPETPREPEKVGEATTTKIQAEHNMGNDNSEIKEKKEKEEEKEKEKQLHHSFTTGGGPPAEEGSMAMMSGVVPLLESKVKESESLEGTTLLSSPPEGSMDETMRPEHETHIKQEEKVKEKENKEKKEHEEGDYDRLAEYSLLEEDKVTPLVEEFTETPKTGKRRFFIFRRSQKDPSSSDKKKEKGKDKEKDKKSTKHSAEGKSLETEDKSQLLTREQVIQVGWQRLQQRLDELKLVEHRVKDDGNCQFRAIAQQLLGSEEYHELVRAHIVTYMKSVRERFDCYFPNKEEADNYYKGLLRQGSWGDELTLRAASDSLFINIHVLSSEQQNFYITYRPGTDAPPPPAFLIDVATLREQHRQQQQQQRSSTALNRQGGQGVVEEIGGEGFFSCNKTPNQLPVFTALDPTSPKQNSKVVESNNEEVGDESIVDACALQRCLQRKLATSTIHTTATTVMDKPINGAGCITTALTGTESRLTSDIFGYLTPGDTPCKPTTTTTGGKCCNGPSINDKGNMDTSVVVGGGSGGVNASFGTLSAPASSVNTSTQEIHLLSASQDIAKFYAMGAEKMDNTKQQQLIVLIPSSTIVTNTGEYNHTQHNSNSGGGSGSSNMHRCLNSEHHPPSSTSSSHQQQQQQQLQSLDLSVSAQSAPRSFILFPQGNRTNGGSTPAGPGSGCDQVTSRPHSPQFSFELDASNGNGLNSVYSVPEDEQKVCFTFEAHSEPIDVFLSYLSPVHYNALSLAECHLTSHSEQQPSQQGQQQQQQQQREEFSGGGVMPRPWSFCVPEHETTVPFLRKSVSVNGF</sequence>
<feature type="region of interest" description="Disordered" evidence="1">
    <location>
        <begin position="140"/>
        <end position="281"/>
    </location>
</feature>
<dbReference type="InterPro" id="IPR050704">
    <property type="entry name" value="Peptidase_C85-like"/>
</dbReference>
<dbReference type="PROSITE" id="PS50802">
    <property type="entry name" value="OTU"/>
    <property type="match status" value="1"/>
</dbReference>
<name>A0A1X0P062_9TRYP</name>
<feature type="compositionally biased region" description="Low complexity" evidence="1">
    <location>
        <begin position="25"/>
        <end position="50"/>
    </location>
</feature>
<feature type="domain" description="OTU" evidence="2">
    <location>
        <begin position="376"/>
        <end position="493"/>
    </location>
</feature>
<dbReference type="EMBL" id="NBCO01000010">
    <property type="protein sequence ID" value="ORC89869.1"/>
    <property type="molecule type" value="Genomic_DNA"/>
</dbReference>
<dbReference type="SUPFAM" id="SSF54001">
    <property type="entry name" value="Cysteine proteinases"/>
    <property type="match status" value="1"/>
</dbReference>
<dbReference type="AlphaFoldDB" id="A0A1X0P062"/>
<feature type="compositionally biased region" description="Low complexity" evidence="1">
    <location>
        <begin position="890"/>
        <end position="903"/>
    </location>
</feature>
<evidence type="ECO:0000313" key="4">
    <source>
        <dbReference type="Proteomes" id="UP000192257"/>
    </source>
</evidence>
<reference evidence="3 4" key="1">
    <citation type="submission" date="2017-03" db="EMBL/GenBank/DDBJ databases">
        <title>An alternative strategy for trypanosome survival in the mammalian bloodstream revealed through genome and transcriptome analysis of the ubiquitous bovine parasite Trypanosoma (Megatrypanum) theileri.</title>
        <authorList>
            <person name="Kelly S."/>
            <person name="Ivens A."/>
            <person name="Mott A."/>
            <person name="O'Neill E."/>
            <person name="Emms D."/>
            <person name="Macleod O."/>
            <person name="Voorheis P."/>
            <person name="Matthews J."/>
            <person name="Matthews K."/>
            <person name="Carrington M."/>
        </authorList>
    </citation>
    <scope>NUCLEOTIDE SEQUENCE [LARGE SCALE GENOMIC DNA]</scope>
    <source>
        <strain evidence="3">Edinburgh</strain>
    </source>
</reference>